<dbReference type="Gene3D" id="3.40.190.290">
    <property type="match status" value="1"/>
</dbReference>
<protein>
    <submittedName>
        <fullName evidence="6">LysR family transcriptional regulator</fullName>
    </submittedName>
</protein>
<feature type="domain" description="HTH lysR-type" evidence="5">
    <location>
        <begin position="5"/>
        <end position="62"/>
    </location>
</feature>
<dbReference type="EMBL" id="PYMC01000001">
    <property type="protein sequence ID" value="PSW07203.1"/>
    <property type="molecule type" value="Genomic_DNA"/>
</dbReference>
<evidence type="ECO:0000256" key="1">
    <source>
        <dbReference type="ARBA" id="ARBA00009437"/>
    </source>
</evidence>
<dbReference type="RefSeq" id="WP_107281356.1">
    <property type="nucleotide sequence ID" value="NZ_PYMC01000001.1"/>
</dbReference>
<dbReference type="InterPro" id="IPR036390">
    <property type="entry name" value="WH_DNA-bd_sf"/>
</dbReference>
<evidence type="ECO:0000256" key="2">
    <source>
        <dbReference type="ARBA" id="ARBA00023015"/>
    </source>
</evidence>
<keyword evidence="4" id="KW-0804">Transcription</keyword>
<dbReference type="GO" id="GO:0003700">
    <property type="term" value="F:DNA-binding transcription factor activity"/>
    <property type="evidence" value="ECO:0007669"/>
    <property type="project" value="InterPro"/>
</dbReference>
<comment type="similarity">
    <text evidence="1">Belongs to the LysR transcriptional regulatory family.</text>
</comment>
<reference evidence="6 7" key="1">
    <citation type="submission" date="2018-03" db="EMBL/GenBank/DDBJ databases">
        <title>Whole genome sequencing of Histamine producing bacteria.</title>
        <authorList>
            <person name="Butler K."/>
        </authorList>
    </citation>
    <scope>NUCLEOTIDE SEQUENCE [LARGE SCALE GENOMIC DNA]</scope>
    <source>
        <strain evidence="6 7">DSM 16190</strain>
    </source>
</reference>
<keyword evidence="2" id="KW-0805">Transcription regulation</keyword>
<proteinExistence type="inferred from homology"/>
<keyword evidence="3" id="KW-0238">DNA-binding</keyword>
<organism evidence="6 7">
    <name type="scientific">Photobacterium lipolyticum</name>
    <dbReference type="NCBI Taxonomy" id="266810"/>
    <lineage>
        <taxon>Bacteria</taxon>
        <taxon>Pseudomonadati</taxon>
        <taxon>Pseudomonadota</taxon>
        <taxon>Gammaproteobacteria</taxon>
        <taxon>Vibrionales</taxon>
        <taxon>Vibrionaceae</taxon>
        <taxon>Photobacterium</taxon>
    </lineage>
</organism>
<sequence length="303" mass="33994">MLPKTTIEQWIVLKTVTECGGYMKAAEVLNKSQSSVSYALNTLQERLGVKLLHVVGRKAELTEVGRTMLSQAIPLISAYNQLEQSAEGLKSGIRSSLNLVVNSIFPKSLLIVALKRFQERYPQTRIHLTEILRTESEKVLTDRNADLYITPLNPTISAPGVHLLDMDFIIVTAANHPLQRLPSLITANQLSQYPLITLTDKVTQHQEIKKVSAMSNWSFTTIEAVIEAVCQGVGYGWLPKAHIQPMLDSGKLKILNVSLQQTRRTVFYLVFGNNGQFYDKTVIALSDILKEEVENHIQVNWID</sequence>
<dbReference type="InterPro" id="IPR000847">
    <property type="entry name" value="LysR_HTH_N"/>
</dbReference>
<dbReference type="InterPro" id="IPR005119">
    <property type="entry name" value="LysR_subst-bd"/>
</dbReference>
<gene>
    <name evidence="6" type="ORF">C9I89_00275</name>
</gene>
<keyword evidence="7" id="KW-1185">Reference proteome</keyword>
<dbReference type="GO" id="GO:0000976">
    <property type="term" value="F:transcription cis-regulatory region binding"/>
    <property type="evidence" value="ECO:0007669"/>
    <property type="project" value="TreeGrafter"/>
</dbReference>
<dbReference type="PANTHER" id="PTHR30126:SF88">
    <property type="entry name" value="TRANSCRIPTIONAL REGULATOR-RELATED"/>
    <property type="match status" value="1"/>
</dbReference>
<accession>A0A2T3N432</accession>
<dbReference type="OrthoDB" id="6988449at2"/>
<dbReference type="PROSITE" id="PS50931">
    <property type="entry name" value="HTH_LYSR"/>
    <property type="match status" value="1"/>
</dbReference>
<evidence type="ECO:0000313" key="7">
    <source>
        <dbReference type="Proteomes" id="UP000240904"/>
    </source>
</evidence>
<comment type="caution">
    <text evidence="6">The sequence shown here is derived from an EMBL/GenBank/DDBJ whole genome shotgun (WGS) entry which is preliminary data.</text>
</comment>
<name>A0A2T3N432_9GAMM</name>
<evidence type="ECO:0000313" key="6">
    <source>
        <dbReference type="EMBL" id="PSW07203.1"/>
    </source>
</evidence>
<evidence type="ECO:0000259" key="5">
    <source>
        <dbReference type="PROSITE" id="PS50931"/>
    </source>
</evidence>
<dbReference type="Pfam" id="PF03466">
    <property type="entry name" value="LysR_substrate"/>
    <property type="match status" value="1"/>
</dbReference>
<dbReference type="AlphaFoldDB" id="A0A2T3N432"/>
<dbReference type="InterPro" id="IPR036388">
    <property type="entry name" value="WH-like_DNA-bd_sf"/>
</dbReference>
<dbReference type="SUPFAM" id="SSF46785">
    <property type="entry name" value="Winged helix' DNA-binding domain"/>
    <property type="match status" value="1"/>
</dbReference>
<dbReference type="Pfam" id="PF00126">
    <property type="entry name" value="HTH_1"/>
    <property type="match status" value="1"/>
</dbReference>
<dbReference type="PANTHER" id="PTHR30126">
    <property type="entry name" value="HTH-TYPE TRANSCRIPTIONAL REGULATOR"/>
    <property type="match status" value="1"/>
</dbReference>
<dbReference type="Proteomes" id="UP000240904">
    <property type="component" value="Unassembled WGS sequence"/>
</dbReference>
<dbReference type="SUPFAM" id="SSF53850">
    <property type="entry name" value="Periplasmic binding protein-like II"/>
    <property type="match status" value="1"/>
</dbReference>
<evidence type="ECO:0000256" key="4">
    <source>
        <dbReference type="ARBA" id="ARBA00023163"/>
    </source>
</evidence>
<dbReference type="Gene3D" id="1.10.10.10">
    <property type="entry name" value="Winged helix-like DNA-binding domain superfamily/Winged helix DNA-binding domain"/>
    <property type="match status" value="1"/>
</dbReference>
<evidence type="ECO:0000256" key="3">
    <source>
        <dbReference type="ARBA" id="ARBA00023125"/>
    </source>
</evidence>